<keyword evidence="8" id="KW-1015">Disulfide bond</keyword>
<evidence type="ECO:0000256" key="3">
    <source>
        <dbReference type="ARBA" id="ARBA00010959"/>
    </source>
</evidence>
<comment type="subcellular location">
    <subcellularLocation>
        <location evidence="2">Secreted</location>
    </subcellularLocation>
</comment>
<gene>
    <name evidence="14" type="ORF">HPG69_016632</name>
</gene>
<feature type="region of interest" description="Disordered" evidence="12">
    <location>
        <begin position="124"/>
        <end position="151"/>
    </location>
</feature>
<dbReference type="GO" id="GO:0006874">
    <property type="term" value="P:intracellular calcium ion homeostasis"/>
    <property type="evidence" value="ECO:0007669"/>
    <property type="project" value="TreeGrafter"/>
</dbReference>
<feature type="region of interest" description="Disordered" evidence="12">
    <location>
        <begin position="181"/>
        <end position="248"/>
    </location>
</feature>
<evidence type="ECO:0000256" key="10">
    <source>
        <dbReference type="ARBA" id="ARBA00040198"/>
    </source>
</evidence>
<comment type="caution">
    <text evidence="14">The sequence shown here is derived from an EMBL/GenBank/DDBJ whole genome shotgun (WGS) entry which is preliminary data.</text>
</comment>
<feature type="compositionally biased region" description="Basic and acidic residues" evidence="12">
    <location>
        <begin position="777"/>
        <end position="795"/>
    </location>
</feature>
<dbReference type="GO" id="GO:0019229">
    <property type="term" value="P:regulation of vasoconstriction"/>
    <property type="evidence" value="ECO:0007669"/>
    <property type="project" value="InterPro"/>
</dbReference>
<keyword evidence="4" id="KW-0964">Secreted</keyword>
<sequence>MKDNSLSTAAFISPIVLGVGATAVPAPTPLHPIAPGPERRPHPSLCWVRRGPLRSWPAPPAPRRRPPCAPGSKAQRGSSSPSGGRGAEGGGAGARKARAHSRPALRRDGQRALKFVIVAANSWPEPGTQRASGRPRTPTAGGEARLSGPSALSRPQAPILLARFWAWRVSGACALKSSGALNLPPAGLVPRPQPGDAGRSGASRGPLAARSEGDSEETAATTAAQGPSPRSPGQEQGPGRFGEQAVQGDPVPRRARRCTCFTYKDKECVYYCHLDIIWINTPDQPSPEAVGRVLCCGEELTASPFTSSAAGNPFCRNIVLQTVGGLALLWSPAVWALPFGSLKSGLGPDVSTLRSLRVLGISWDSSLHPTRDSYRGAGCERKSLAWKGCGMRSRGLYILVDMCESVDFSGAVAHDFHYILQNVHGPKEEPSLVMKSWKGVCLRSYVLTQRVQLSRHNPCNLHTEEPIGLWGPWTLISNLTQHCPRPEGKLGSKQCFPYGGPTAVAGTQHGFITPAGSAASQRVRWGLERGPVHTSRTRSVCVFCWYNRVTEELYFLAYFSSLEVSQQSAHIAGHLQSFRAAALLWEGKGLCRSHWACLDLEGTRHSVFLSHLEREGAGRREQDREERGGSDVPRPGCISNGRNCVCRNLISADCKADVCTEEIWCQARRGHGRPWAAELGRCLIGIDDQAQALAQGRRLGPVYGSTRMSESGTDCALWTVQLQEQEVRWAVPAEPTAFEVDGTLRLCGERRQGLCTLLYPNPSCRQLSPRRNSTAAEKPDKEEVQASRADGDLRPRSSNSGQRWMAGPEIAEKHWRGGLVQNRKGARDGAGRRPLFSQCSMQREHVDIRVPTESWHTGQELDTIRGRELDKETQLKSKEKSNILRCEAAWEELPVFMGGKNDLESGSPFRRCRPRGKEEDGQGVPGAGSSQVPDMVGVSGIWVEE</sequence>
<evidence type="ECO:0000256" key="7">
    <source>
        <dbReference type="ARBA" id="ARBA00022858"/>
    </source>
</evidence>
<feature type="compositionally biased region" description="Gly residues" evidence="12">
    <location>
        <begin position="83"/>
        <end position="93"/>
    </location>
</feature>
<dbReference type="PANTHER" id="PTHR13874:SF11">
    <property type="entry name" value="ENDOTHELIN-3"/>
    <property type="match status" value="1"/>
</dbReference>
<evidence type="ECO:0000313" key="14">
    <source>
        <dbReference type="EMBL" id="KAF5927160.1"/>
    </source>
</evidence>
<keyword evidence="9" id="KW-0839">Vasoconstrictor</keyword>
<organism evidence="14 15">
    <name type="scientific">Diceros bicornis minor</name>
    <name type="common">South-central black rhinoceros</name>
    <dbReference type="NCBI Taxonomy" id="77932"/>
    <lineage>
        <taxon>Eukaryota</taxon>
        <taxon>Metazoa</taxon>
        <taxon>Chordata</taxon>
        <taxon>Craniata</taxon>
        <taxon>Vertebrata</taxon>
        <taxon>Euteleostomi</taxon>
        <taxon>Mammalia</taxon>
        <taxon>Eutheria</taxon>
        <taxon>Laurasiatheria</taxon>
        <taxon>Perissodactyla</taxon>
        <taxon>Rhinocerotidae</taxon>
        <taxon>Diceros</taxon>
    </lineage>
</organism>
<keyword evidence="7" id="KW-0838">Vasoactive</keyword>
<comment type="function">
    <text evidence="1">Endothelins are endothelium-derived vasoconstrictor peptides.</text>
</comment>
<dbReference type="InterPro" id="IPR001928">
    <property type="entry name" value="Endothln-like_toxin"/>
</dbReference>
<evidence type="ECO:0000256" key="1">
    <source>
        <dbReference type="ARBA" id="ARBA00003023"/>
    </source>
</evidence>
<reference evidence="14 15" key="1">
    <citation type="journal article" date="2020" name="Mol. Biol. Evol.">
        <title>Interspecific Gene Flow and the Evolution of Specialization in Black and White Rhinoceros.</title>
        <authorList>
            <person name="Moodley Y."/>
            <person name="Westbury M.V."/>
            <person name="Russo I.M."/>
            <person name="Gopalakrishnan S."/>
            <person name="Rakotoarivelo A."/>
            <person name="Olsen R.A."/>
            <person name="Prost S."/>
            <person name="Tunstall T."/>
            <person name="Ryder O.A."/>
            <person name="Dalen L."/>
            <person name="Bruford M.W."/>
        </authorList>
    </citation>
    <scope>NUCLEOTIDE SEQUENCE [LARGE SCALE GENOMIC DNA]</scope>
    <source>
        <strain evidence="14">SBR-YM</strain>
        <tissue evidence="14">Skin</tissue>
    </source>
</reference>
<feature type="domain" description="Endothelin-like toxin" evidence="13">
    <location>
        <begin position="257"/>
        <end position="278"/>
    </location>
</feature>
<dbReference type="PRINTS" id="PR00365">
    <property type="entry name" value="ENDOTHELIN"/>
</dbReference>
<name>A0A7J7FGL1_DICBM</name>
<dbReference type="GO" id="GO:0005615">
    <property type="term" value="C:extracellular space"/>
    <property type="evidence" value="ECO:0007669"/>
    <property type="project" value="TreeGrafter"/>
</dbReference>
<dbReference type="GO" id="GO:0014826">
    <property type="term" value="P:vein smooth muscle contraction"/>
    <property type="evidence" value="ECO:0007669"/>
    <property type="project" value="TreeGrafter"/>
</dbReference>
<feature type="compositionally biased region" description="Basic residues" evidence="12">
    <location>
        <begin position="95"/>
        <end position="104"/>
    </location>
</feature>
<keyword evidence="5" id="KW-0165">Cleavage on pair of basic residues</keyword>
<dbReference type="GO" id="GO:0003100">
    <property type="term" value="P:regulation of systemic arterial blood pressure by endothelin"/>
    <property type="evidence" value="ECO:0007669"/>
    <property type="project" value="TreeGrafter"/>
</dbReference>
<accession>A0A7J7FGL1</accession>
<dbReference type="InterPro" id="IPR020475">
    <property type="entry name" value="Endothelin"/>
</dbReference>
<keyword evidence="6" id="KW-0732">Signal</keyword>
<evidence type="ECO:0000256" key="2">
    <source>
        <dbReference type="ARBA" id="ARBA00004613"/>
    </source>
</evidence>
<feature type="region of interest" description="Disordered" evidence="12">
    <location>
        <begin position="54"/>
        <end position="108"/>
    </location>
</feature>
<evidence type="ECO:0000256" key="9">
    <source>
        <dbReference type="ARBA" id="ARBA00023322"/>
    </source>
</evidence>
<evidence type="ECO:0000256" key="8">
    <source>
        <dbReference type="ARBA" id="ARBA00023157"/>
    </source>
</evidence>
<dbReference type="Pfam" id="PF00322">
    <property type="entry name" value="Endothelin"/>
    <property type="match status" value="1"/>
</dbReference>
<keyword evidence="15" id="KW-1185">Reference proteome</keyword>
<dbReference type="InterPro" id="IPR019764">
    <property type="entry name" value="Endothelin_toxin_CS"/>
</dbReference>
<dbReference type="EMBL" id="JACDTQ010000646">
    <property type="protein sequence ID" value="KAF5927160.1"/>
    <property type="molecule type" value="Genomic_DNA"/>
</dbReference>
<evidence type="ECO:0000256" key="5">
    <source>
        <dbReference type="ARBA" id="ARBA00022685"/>
    </source>
</evidence>
<feature type="region of interest" description="Disordered" evidence="12">
    <location>
        <begin position="766"/>
        <end position="803"/>
    </location>
</feature>
<dbReference type="Proteomes" id="UP000551758">
    <property type="component" value="Unassembled WGS sequence"/>
</dbReference>
<dbReference type="AlphaFoldDB" id="A0A7J7FGL1"/>
<dbReference type="PANTHER" id="PTHR13874">
    <property type="entry name" value="ENDOTHELIN"/>
    <property type="match status" value="1"/>
</dbReference>
<feature type="region of interest" description="Disordered" evidence="12">
    <location>
        <begin position="900"/>
        <end position="945"/>
    </location>
</feature>
<evidence type="ECO:0000256" key="12">
    <source>
        <dbReference type="SAM" id="MobiDB-lite"/>
    </source>
</evidence>
<dbReference type="GO" id="GO:0005179">
    <property type="term" value="F:hormone activity"/>
    <property type="evidence" value="ECO:0007669"/>
    <property type="project" value="TreeGrafter"/>
</dbReference>
<evidence type="ECO:0000256" key="4">
    <source>
        <dbReference type="ARBA" id="ARBA00022525"/>
    </source>
</evidence>
<evidence type="ECO:0000259" key="13">
    <source>
        <dbReference type="SMART" id="SM00272"/>
    </source>
</evidence>
<protein>
    <recommendedName>
        <fullName evidence="10">Endothelin-3</fullName>
    </recommendedName>
    <alternativeName>
        <fullName evidence="11">Preproendothelin-3</fullName>
    </alternativeName>
</protein>
<proteinExistence type="inferred from homology"/>
<dbReference type="GO" id="GO:0031708">
    <property type="term" value="F:endothelin B receptor binding"/>
    <property type="evidence" value="ECO:0007669"/>
    <property type="project" value="TreeGrafter"/>
</dbReference>
<evidence type="ECO:0000256" key="11">
    <source>
        <dbReference type="ARBA" id="ARBA00041850"/>
    </source>
</evidence>
<feature type="compositionally biased region" description="Polar residues" evidence="12">
    <location>
        <begin position="766"/>
        <end position="775"/>
    </location>
</feature>
<dbReference type="PROSITE" id="PS00270">
    <property type="entry name" value="ENDOTHELIN"/>
    <property type="match status" value="1"/>
</dbReference>
<evidence type="ECO:0000313" key="15">
    <source>
        <dbReference type="Proteomes" id="UP000551758"/>
    </source>
</evidence>
<comment type="similarity">
    <text evidence="3">Belongs to the endothelin/sarafotoxin family.</text>
</comment>
<dbReference type="SMART" id="SM00272">
    <property type="entry name" value="END"/>
    <property type="match status" value="1"/>
</dbReference>
<evidence type="ECO:0000256" key="6">
    <source>
        <dbReference type="ARBA" id="ARBA00022729"/>
    </source>
</evidence>